<dbReference type="Gene3D" id="2.20.28.10">
    <property type="match status" value="1"/>
</dbReference>
<dbReference type="Pfam" id="PF00571">
    <property type="entry name" value="CBS"/>
    <property type="match status" value="2"/>
</dbReference>
<name>A0A1X0FU02_MYCNT</name>
<dbReference type="InterPro" id="IPR000644">
    <property type="entry name" value="CBS_dom"/>
</dbReference>
<dbReference type="PROSITE" id="PS51371">
    <property type="entry name" value="CBS"/>
    <property type="match status" value="2"/>
</dbReference>
<dbReference type="STRING" id="560555.BST30_15045"/>
<evidence type="ECO:0000259" key="4">
    <source>
        <dbReference type="PROSITE" id="PS51371"/>
    </source>
</evidence>
<dbReference type="InterPro" id="IPR048574">
    <property type="entry name" value="RUBY_RBDX"/>
</dbReference>
<dbReference type="Gene3D" id="3.10.580.10">
    <property type="entry name" value="CBS-domain"/>
    <property type="match status" value="2"/>
</dbReference>
<evidence type="ECO:0000256" key="2">
    <source>
        <dbReference type="ARBA" id="ARBA00023122"/>
    </source>
</evidence>
<keyword evidence="2 3" id="KW-0129">CBS domain</keyword>
<evidence type="ECO:0000256" key="3">
    <source>
        <dbReference type="PROSITE-ProRule" id="PRU00703"/>
    </source>
</evidence>
<feature type="domain" description="CBS" evidence="4">
    <location>
        <begin position="7"/>
        <end position="64"/>
    </location>
</feature>
<proteinExistence type="predicted"/>
<evidence type="ECO:0000313" key="6">
    <source>
        <dbReference type="Proteomes" id="UP000192760"/>
    </source>
</evidence>
<gene>
    <name evidence="5" type="ORF">BST30_15045</name>
</gene>
<organism evidence="5 6">
    <name type="scientific">Mycobacterium mantenii</name>
    <dbReference type="NCBI Taxonomy" id="560555"/>
    <lineage>
        <taxon>Bacteria</taxon>
        <taxon>Bacillati</taxon>
        <taxon>Actinomycetota</taxon>
        <taxon>Actinomycetes</taxon>
        <taxon>Mycobacteriales</taxon>
        <taxon>Mycobacteriaceae</taxon>
        <taxon>Mycobacterium</taxon>
        <taxon>Mycobacterium avium complex (MAC)</taxon>
    </lineage>
</organism>
<dbReference type="SMART" id="SM00116">
    <property type="entry name" value="CBS"/>
    <property type="match status" value="2"/>
</dbReference>
<comment type="cofactor">
    <cofactor evidence="1">
        <name>Fe(3+)</name>
        <dbReference type="ChEBI" id="CHEBI:29034"/>
    </cofactor>
</comment>
<comment type="caution">
    <text evidence="5">The sequence shown here is derived from an EMBL/GenBank/DDBJ whole genome shotgun (WGS) entry which is preliminary data.</text>
</comment>
<dbReference type="SUPFAM" id="SSF57802">
    <property type="entry name" value="Rubredoxin-like"/>
    <property type="match status" value="1"/>
</dbReference>
<dbReference type="Pfam" id="PF21349">
    <property type="entry name" value="RUBY_RBDX"/>
    <property type="match status" value="1"/>
</dbReference>
<dbReference type="AlphaFoldDB" id="A0A1X0FU02"/>
<dbReference type="Proteomes" id="UP000192760">
    <property type="component" value="Unassembled WGS sequence"/>
</dbReference>
<dbReference type="InterPro" id="IPR046342">
    <property type="entry name" value="CBS_dom_sf"/>
</dbReference>
<evidence type="ECO:0000313" key="5">
    <source>
        <dbReference type="EMBL" id="ORB05115.1"/>
    </source>
</evidence>
<dbReference type="EMBL" id="MVHW01000016">
    <property type="protein sequence ID" value="ORB05115.1"/>
    <property type="molecule type" value="Genomic_DNA"/>
</dbReference>
<feature type="domain" description="CBS" evidence="4">
    <location>
        <begin position="65"/>
        <end position="120"/>
    </location>
</feature>
<dbReference type="SUPFAM" id="SSF54631">
    <property type="entry name" value="CBS-domain pair"/>
    <property type="match status" value="1"/>
</dbReference>
<protein>
    <submittedName>
        <fullName evidence="5">Signal transduction protein</fullName>
    </submittedName>
</protein>
<evidence type="ECO:0000256" key="1">
    <source>
        <dbReference type="ARBA" id="ARBA00001965"/>
    </source>
</evidence>
<reference evidence="5 6" key="1">
    <citation type="submission" date="2017-02" db="EMBL/GenBank/DDBJ databases">
        <title>The new phylogeny of genus Mycobacterium.</title>
        <authorList>
            <person name="Tortoli E."/>
            <person name="Trovato A."/>
            <person name="Cirillo D.M."/>
        </authorList>
    </citation>
    <scope>NUCLEOTIDE SEQUENCE [LARGE SCALE GENOMIC DNA]</scope>
    <source>
        <strain evidence="5 6">DSM 45255</strain>
    </source>
</reference>
<dbReference type="PANTHER" id="PTHR43080">
    <property type="entry name" value="CBS DOMAIN-CONTAINING PROTEIN CBSX3, MITOCHONDRIAL"/>
    <property type="match status" value="1"/>
</dbReference>
<dbReference type="InterPro" id="IPR051257">
    <property type="entry name" value="Diverse_CBS-Domain"/>
</dbReference>
<dbReference type="PANTHER" id="PTHR43080:SF26">
    <property type="entry name" value="REGULATORY PROTEIN"/>
    <property type="match status" value="1"/>
</dbReference>
<accession>A0A1X0FU02</accession>
<sequence>MTAGDIMTSPVITVPPNASTQQLADILIRHGISGLPVVDRAGTLLGLVSEHDLLIKAGAVASDLMTTAVITVTPDSAADDIRHLLIDRRIRRVPVVREGRLVGIVSRHDLVAVMATEWACQVCGEPVRGVHPPATCPKCHAKGTQFELQEQPPGA</sequence>